<dbReference type="PROSITE" id="PS50106">
    <property type="entry name" value="PDZ"/>
    <property type="match status" value="1"/>
</dbReference>
<evidence type="ECO:0000256" key="2">
    <source>
        <dbReference type="ARBA" id="ARBA00022670"/>
    </source>
</evidence>
<dbReference type="RefSeq" id="WP_008639219.1">
    <property type="nucleotide sequence ID" value="NZ_AFXZ01000061.1"/>
</dbReference>
<dbReference type="AlphaFoldDB" id="G2EGM0"/>
<dbReference type="Gene3D" id="2.40.10.120">
    <property type="match status" value="1"/>
</dbReference>
<dbReference type="InterPro" id="IPR001940">
    <property type="entry name" value="Peptidase_S1C"/>
</dbReference>
<proteinExistence type="inferred from homology"/>
<dbReference type="Pfam" id="PF13180">
    <property type="entry name" value="PDZ_2"/>
    <property type="match status" value="1"/>
</dbReference>
<dbReference type="InterPro" id="IPR009003">
    <property type="entry name" value="Peptidase_S1_PA"/>
</dbReference>
<dbReference type="InterPro" id="IPR001478">
    <property type="entry name" value="PDZ"/>
</dbReference>
<dbReference type="Pfam" id="PF13365">
    <property type="entry name" value="Trypsin_2"/>
    <property type="match status" value="1"/>
</dbReference>
<dbReference type="GO" id="GO:0006515">
    <property type="term" value="P:protein quality control for misfolded or incompletely synthesized proteins"/>
    <property type="evidence" value="ECO:0007669"/>
    <property type="project" value="TreeGrafter"/>
</dbReference>
<keyword evidence="6" id="KW-1185">Reference proteome</keyword>
<evidence type="ECO:0000313" key="5">
    <source>
        <dbReference type="EMBL" id="EGV42380.1"/>
    </source>
</evidence>
<dbReference type="SUPFAM" id="SSF50156">
    <property type="entry name" value="PDZ domain-like"/>
    <property type="match status" value="1"/>
</dbReference>
<organism evidence="5 6">
    <name type="scientific">Bizionia argentinensis JUB59</name>
    <dbReference type="NCBI Taxonomy" id="1046627"/>
    <lineage>
        <taxon>Bacteria</taxon>
        <taxon>Pseudomonadati</taxon>
        <taxon>Bacteroidota</taxon>
        <taxon>Flavobacteriia</taxon>
        <taxon>Flavobacteriales</taxon>
        <taxon>Flavobacteriaceae</taxon>
        <taxon>Bizionia</taxon>
    </lineage>
</organism>
<dbReference type="STRING" id="1046627.BZARG_2278"/>
<name>G2EGM0_9FLAO</name>
<feature type="domain" description="PDZ" evidence="4">
    <location>
        <begin position="270"/>
        <end position="361"/>
    </location>
</feature>
<dbReference type="GO" id="GO:0004252">
    <property type="term" value="F:serine-type endopeptidase activity"/>
    <property type="evidence" value="ECO:0007669"/>
    <property type="project" value="InterPro"/>
</dbReference>
<dbReference type="PANTHER" id="PTHR22939:SF129">
    <property type="entry name" value="SERINE PROTEASE HTRA2, MITOCHONDRIAL"/>
    <property type="match status" value="1"/>
</dbReference>
<evidence type="ECO:0000259" key="4">
    <source>
        <dbReference type="PROSITE" id="PS50106"/>
    </source>
</evidence>
<dbReference type="PATRIC" id="fig|1046627.3.peg.2649"/>
<dbReference type="InterPro" id="IPR036034">
    <property type="entry name" value="PDZ_sf"/>
</dbReference>
<comment type="similarity">
    <text evidence="1">Belongs to the peptidase S1C family.</text>
</comment>
<sequence length="471" mass="51327">MKKFLSLLFVSVLGGVLTLSAYKIYFEPGALITTTESPQEQTSYFPTNYKNSSSLNISDAPNFVEAAEKTVHAVVHVKNTAVVSAPTTMEDFFYGRRSQQAQVGTGSGVIINKDGYIITNNHVIAGAKELSITTNDNKIYKATLIGTDPKTDIALLKIEANEDLPFMTFGDSDNVRIGEWVLAVGNPFNLTSTVTAGIISAKSRDLTGQNNQSFIQTDAAVNPGNSGGALVDTNGDLVGINTAISSQTGSYIGYSFAVPSNIARKVVEDIMEFGNVQNGILGVSGISLNGKAAEELKVSLTEGFYVGAVEAKSGAEKAGIQNGDIITRIDNVKISKFADLTGYMNTKRPDDVVNVIVLRNNSEITFPVTLSKYEILSAEFLDIEVKNISEDIKKQYNIEYGVLVIKSDNRWLYQKIGLNKGYIITDINDVEIHSIDEISALKKKYGDSFDKQLEKISIINRRGQKQSFIFR</sequence>
<dbReference type="PANTHER" id="PTHR22939">
    <property type="entry name" value="SERINE PROTEASE FAMILY S1C HTRA-RELATED"/>
    <property type="match status" value="1"/>
</dbReference>
<dbReference type="OrthoDB" id="9758917at2"/>
<dbReference type="EMBL" id="AFXZ01000061">
    <property type="protein sequence ID" value="EGV42380.1"/>
    <property type="molecule type" value="Genomic_DNA"/>
</dbReference>
<dbReference type="Proteomes" id="UP000003730">
    <property type="component" value="Unassembled WGS sequence"/>
</dbReference>
<dbReference type="Gene3D" id="2.30.42.10">
    <property type="match status" value="2"/>
</dbReference>
<dbReference type="CDD" id="cd06779">
    <property type="entry name" value="cpPDZ_Deg_HtrA-like"/>
    <property type="match status" value="1"/>
</dbReference>
<dbReference type="PRINTS" id="PR00834">
    <property type="entry name" value="PROTEASES2C"/>
</dbReference>
<evidence type="ECO:0000256" key="3">
    <source>
        <dbReference type="ARBA" id="ARBA00022801"/>
    </source>
</evidence>
<protein>
    <submittedName>
        <fullName evidence="5">PDZ domain-containing protein</fullName>
    </submittedName>
</protein>
<gene>
    <name evidence="5" type="ORF">BZARG_2278</name>
</gene>
<dbReference type="GO" id="GO:0042597">
    <property type="term" value="C:periplasmic space"/>
    <property type="evidence" value="ECO:0007669"/>
    <property type="project" value="TreeGrafter"/>
</dbReference>
<keyword evidence="2" id="KW-0645">Protease</keyword>
<evidence type="ECO:0000313" key="6">
    <source>
        <dbReference type="Proteomes" id="UP000003730"/>
    </source>
</evidence>
<accession>G2EGM0</accession>
<dbReference type="SUPFAM" id="SSF50494">
    <property type="entry name" value="Trypsin-like serine proteases"/>
    <property type="match status" value="1"/>
</dbReference>
<dbReference type="eggNOG" id="COG0265">
    <property type="taxonomic scope" value="Bacteria"/>
</dbReference>
<keyword evidence="3" id="KW-0378">Hydrolase</keyword>
<comment type="caution">
    <text evidence="5">The sequence shown here is derived from an EMBL/GenBank/DDBJ whole genome shotgun (WGS) entry which is preliminary data.</text>
</comment>
<dbReference type="SMART" id="SM00228">
    <property type="entry name" value="PDZ"/>
    <property type="match status" value="1"/>
</dbReference>
<reference evidence="5 6" key="1">
    <citation type="journal article" date="2008" name="Int. J. Syst. Evol. Microbiol.">
        <title>Bizionia argentinensis sp. nov., isolated from surface marine water in Antarctica.</title>
        <authorList>
            <person name="Bercovich A."/>
            <person name="Vazquez S.C."/>
            <person name="Yankilevich P."/>
            <person name="Coria S.H."/>
            <person name="Foti M."/>
            <person name="Hernandez E."/>
            <person name="Vidal A."/>
            <person name="Ruberto L."/>
            <person name="Melo C."/>
            <person name="Marenssi S."/>
            <person name="Criscuolo M."/>
            <person name="Memoli M."/>
            <person name="Arguelles M."/>
            <person name="Mac Cormack W.P."/>
        </authorList>
    </citation>
    <scope>NUCLEOTIDE SEQUENCE [LARGE SCALE GENOMIC DNA]</scope>
    <source>
        <strain evidence="5 6">JUB59</strain>
    </source>
</reference>
<evidence type="ECO:0000256" key="1">
    <source>
        <dbReference type="ARBA" id="ARBA00010541"/>
    </source>
</evidence>